<sequence length="381" mass="43683">MTDFRIIRTSELVLPPHANIRRLPPREPEFQQPDYLERFDAQTVFCDVFRSGDDLVLVGPPLLNLEERFAGASYSLDGAPVPAPSFTALNRAQRGVIAGHNQGDDLLVDYDVDHSASVRIRSDLSSLFDGMNVLAAMQRNNELHWIRDWASFYVSVNDVQALALYDMRSNLYRMEDIAEALQGIRGLETVVIVDWPYKYGVPAFSNGQPWDSDYCQYVAWEHCRRRFLRSARAVTIADLDELFLADDGRSIFAHADEDPHGVVRFKQRFIEPAVKRHPTDAKTRTYADYLYYLPEKPLSTPKWAAILPRLEDRHQLLIHSVGNNHSAFSDVVVGRQFRAMKLAWQRKSFDRHHPDVPLTRAYEKDAVLARAFDRVAQVQGR</sequence>
<name>A0ABT7SD83_9CELL</name>
<proteinExistence type="predicted"/>
<gene>
    <name evidence="1" type="ORF">QRT04_03645</name>
</gene>
<dbReference type="Proteomes" id="UP001529338">
    <property type="component" value="Unassembled WGS sequence"/>
</dbReference>
<evidence type="ECO:0000313" key="1">
    <source>
        <dbReference type="EMBL" id="MDM7854014.1"/>
    </source>
</evidence>
<dbReference type="EMBL" id="JAUCGQ010000001">
    <property type="protein sequence ID" value="MDM7854014.1"/>
    <property type="molecule type" value="Genomic_DNA"/>
</dbReference>
<dbReference type="RefSeq" id="WP_289453564.1">
    <property type="nucleotide sequence ID" value="NZ_JAUCGQ010000001.1"/>
</dbReference>
<reference evidence="1 2" key="1">
    <citation type="submission" date="2023-06" db="EMBL/GenBank/DDBJ databases">
        <title>Cellulomonas sp. MW4 Whole genome sequence.</title>
        <authorList>
            <person name="Park S."/>
        </authorList>
    </citation>
    <scope>NUCLEOTIDE SEQUENCE [LARGE SCALE GENOMIC DNA]</scope>
    <source>
        <strain evidence="1 2">MW4</strain>
    </source>
</reference>
<protein>
    <submittedName>
        <fullName evidence="1">Uncharacterized protein</fullName>
    </submittedName>
</protein>
<keyword evidence="2" id="KW-1185">Reference proteome</keyword>
<evidence type="ECO:0000313" key="2">
    <source>
        <dbReference type="Proteomes" id="UP001529338"/>
    </source>
</evidence>
<organism evidence="1 2">
    <name type="scientific">Cellulomonas alba</name>
    <dbReference type="NCBI Taxonomy" id="3053467"/>
    <lineage>
        <taxon>Bacteria</taxon>
        <taxon>Bacillati</taxon>
        <taxon>Actinomycetota</taxon>
        <taxon>Actinomycetes</taxon>
        <taxon>Micrococcales</taxon>
        <taxon>Cellulomonadaceae</taxon>
        <taxon>Cellulomonas</taxon>
    </lineage>
</organism>
<accession>A0ABT7SD83</accession>
<comment type="caution">
    <text evidence="1">The sequence shown here is derived from an EMBL/GenBank/DDBJ whole genome shotgun (WGS) entry which is preliminary data.</text>
</comment>